<dbReference type="KEGG" id="adi:B5T_04103"/>
<proteinExistence type="predicted"/>
<evidence type="ECO:0008006" key="5">
    <source>
        <dbReference type="Google" id="ProtNLM"/>
    </source>
</evidence>
<dbReference type="Proteomes" id="UP000006286">
    <property type="component" value="Chromosome"/>
</dbReference>
<dbReference type="AlphaFoldDB" id="K0CIB5"/>
<feature type="compositionally biased region" description="Pro residues" evidence="1">
    <location>
        <begin position="111"/>
        <end position="120"/>
    </location>
</feature>
<sequence length="120" mass="12446">MTPGLYKHTMIPVSAALRPVATLLAGLLMAWALLSPAPAMASHHGGDHPCASGEMREHHPCPHHAGDAEGCTCLQACQGGALTTAASSVRAPQRPASDRLASPGQRFAGFPTPPWRPPSI</sequence>
<organism evidence="3 4">
    <name type="scientific">Alcanivorax dieselolei (strain DSM 16502 / CGMCC 1.3690 / MCCC 1A00001 / B-5)</name>
    <name type="common">Alloalcanivorax dieselolei</name>
    <dbReference type="NCBI Taxonomy" id="930169"/>
    <lineage>
        <taxon>Bacteria</taxon>
        <taxon>Pseudomonadati</taxon>
        <taxon>Pseudomonadota</taxon>
        <taxon>Gammaproteobacteria</taxon>
        <taxon>Oceanospirillales</taxon>
        <taxon>Alcanivoracaceae</taxon>
        <taxon>Alloalcanivorax</taxon>
    </lineage>
</organism>
<evidence type="ECO:0000256" key="1">
    <source>
        <dbReference type="SAM" id="MobiDB-lite"/>
    </source>
</evidence>
<feature type="region of interest" description="Disordered" evidence="1">
    <location>
        <begin position="84"/>
        <end position="120"/>
    </location>
</feature>
<protein>
    <recommendedName>
        <fullName evidence="5">CopL family metal-binding regulatory protein</fullName>
    </recommendedName>
</protein>
<evidence type="ECO:0000313" key="3">
    <source>
        <dbReference type="EMBL" id="AFT72363.1"/>
    </source>
</evidence>
<gene>
    <name evidence="3" type="ordered locus">B5T_04103</name>
</gene>
<dbReference type="EMBL" id="CP003466">
    <property type="protein sequence ID" value="AFT72363.1"/>
    <property type="molecule type" value="Genomic_DNA"/>
</dbReference>
<dbReference type="PATRIC" id="fig|930169.3.peg.4065"/>
<feature type="chain" id="PRO_5003831556" description="CopL family metal-binding regulatory protein" evidence="2">
    <location>
        <begin position="42"/>
        <end position="120"/>
    </location>
</feature>
<dbReference type="STRING" id="930169.B5T_04103"/>
<feature type="signal peptide" evidence="2">
    <location>
        <begin position="1"/>
        <end position="41"/>
    </location>
</feature>
<reference evidence="3 4" key="1">
    <citation type="journal article" date="2012" name="J. Bacteriol.">
        <title>Complete genome sequence of Alcanivorax dieselolei type strain B5.</title>
        <authorList>
            <person name="Lai Q."/>
            <person name="Li W."/>
            <person name="Shao Z."/>
        </authorList>
    </citation>
    <scope>NUCLEOTIDE SEQUENCE [LARGE SCALE GENOMIC DNA]</scope>
    <source>
        <strain evidence="4">DSM 16502 / CGMCC 1.3690 / B-5</strain>
    </source>
</reference>
<dbReference type="HOGENOM" id="CLU_2044728_0_0_6"/>
<keyword evidence="4" id="KW-1185">Reference proteome</keyword>
<name>K0CIB5_ALCDB</name>
<accession>K0CIB5</accession>
<keyword evidence="2" id="KW-0732">Signal</keyword>
<evidence type="ECO:0000256" key="2">
    <source>
        <dbReference type="SAM" id="SignalP"/>
    </source>
</evidence>
<evidence type="ECO:0000313" key="4">
    <source>
        <dbReference type="Proteomes" id="UP000006286"/>
    </source>
</evidence>